<dbReference type="PANTHER" id="PTHR33248">
    <property type="entry name" value="ZINC ION-BINDING PROTEIN"/>
    <property type="match status" value="1"/>
</dbReference>
<evidence type="ECO:0000313" key="8">
    <source>
        <dbReference type="Proteomes" id="UP000245207"/>
    </source>
</evidence>
<proteinExistence type="predicted"/>
<dbReference type="AlphaFoldDB" id="A0A2U1KIC8"/>
<sequence length="98" mass="11527">MVLCFCGNRCVVKCSWTPRNPGHRFYCCSQMVLQNGTDCGFFEWYDPPMCPRSIQIIPGLLHSRNVLQESRNVLEYANRRLKIYLVATWVLFLVFIMM</sequence>
<evidence type="ECO:0000256" key="5">
    <source>
        <dbReference type="SAM" id="Phobius"/>
    </source>
</evidence>
<comment type="caution">
    <text evidence="7">The sequence shown here is derived from an EMBL/GenBank/DDBJ whole genome shotgun (WGS) entry which is preliminary data.</text>
</comment>
<dbReference type="OrthoDB" id="5418639at2759"/>
<accession>A0A2U1KIC8</accession>
<protein>
    <submittedName>
        <fullName evidence="7">Zinc finger, GRF-type</fullName>
    </submittedName>
</protein>
<keyword evidence="5" id="KW-0812">Transmembrane</keyword>
<evidence type="ECO:0000256" key="4">
    <source>
        <dbReference type="PROSITE-ProRule" id="PRU01343"/>
    </source>
</evidence>
<name>A0A2U1KIC8_ARTAN</name>
<gene>
    <name evidence="7" type="ORF">CTI12_AA600080</name>
</gene>
<keyword evidence="1" id="KW-0479">Metal-binding</keyword>
<dbReference type="PROSITE" id="PS51999">
    <property type="entry name" value="ZF_GRF"/>
    <property type="match status" value="1"/>
</dbReference>
<reference evidence="7 8" key="1">
    <citation type="journal article" date="2018" name="Mol. Plant">
        <title>The genome of Artemisia annua provides insight into the evolution of Asteraceae family and artemisinin biosynthesis.</title>
        <authorList>
            <person name="Shen Q."/>
            <person name="Zhang L."/>
            <person name="Liao Z."/>
            <person name="Wang S."/>
            <person name="Yan T."/>
            <person name="Shi P."/>
            <person name="Liu M."/>
            <person name="Fu X."/>
            <person name="Pan Q."/>
            <person name="Wang Y."/>
            <person name="Lv Z."/>
            <person name="Lu X."/>
            <person name="Zhang F."/>
            <person name="Jiang W."/>
            <person name="Ma Y."/>
            <person name="Chen M."/>
            <person name="Hao X."/>
            <person name="Li L."/>
            <person name="Tang Y."/>
            <person name="Lv G."/>
            <person name="Zhou Y."/>
            <person name="Sun X."/>
            <person name="Brodelius P.E."/>
            <person name="Rose J.K.C."/>
            <person name="Tang K."/>
        </authorList>
    </citation>
    <scope>NUCLEOTIDE SEQUENCE [LARGE SCALE GENOMIC DNA]</scope>
    <source>
        <strain evidence="8">cv. Huhao1</strain>
        <tissue evidence="7">Leaf</tissue>
    </source>
</reference>
<keyword evidence="5" id="KW-1133">Transmembrane helix</keyword>
<dbReference type="Proteomes" id="UP000245207">
    <property type="component" value="Unassembled WGS sequence"/>
</dbReference>
<organism evidence="7 8">
    <name type="scientific">Artemisia annua</name>
    <name type="common">Sweet wormwood</name>
    <dbReference type="NCBI Taxonomy" id="35608"/>
    <lineage>
        <taxon>Eukaryota</taxon>
        <taxon>Viridiplantae</taxon>
        <taxon>Streptophyta</taxon>
        <taxon>Embryophyta</taxon>
        <taxon>Tracheophyta</taxon>
        <taxon>Spermatophyta</taxon>
        <taxon>Magnoliopsida</taxon>
        <taxon>eudicotyledons</taxon>
        <taxon>Gunneridae</taxon>
        <taxon>Pentapetalae</taxon>
        <taxon>asterids</taxon>
        <taxon>campanulids</taxon>
        <taxon>Asterales</taxon>
        <taxon>Asteraceae</taxon>
        <taxon>Asteroideae</taxon>
        <taxon>Anthemideae</taxon>
        <taxon>Artemisiinae</taxon>
        <taxon>Artemisia</taxon>
    </lineage>
</organism>
<dbReference type="EMBL" id="PKPP01018229">
    <property type="protein sequence ID" value="PWA36423.1"/>
    <property type="molecule type" value="Genomic_DNA"/>
</dbReference>
<dbReference type="InterPro" id="IPR010666">
    <property type="entry name" value="Znf_GRF"/>
</dbReference>
<dbReference type="Pfam" id="PF06839">
    <property type="entry name" value="Zn_ribbon_GRF"/>
    <property type="match status" value="1"/>
</dbReference>
<dbReference type="GO" id="GO:0008270">
    <property type="term" value="F:zinc ion binding"/>
    <property type="evidence" value="ECO:0007669"/>
    <property type="project" value="UniProtKB-KW"/>
</dbReference>
<keyword evidence="8" id="KW-1185">Reference proteome</keyword>
<keyword evidence="5" id="KW-0472">Membrane</keyword>
<evidence type="ECO:0000313" key="7">
    <source>
        <dbReference type="EMBL" id="PWA36423.1"/>
    </source>
</evidence>
<evidence type="ECO:0000256" key="3">
    <source>
        <dbReference type="ARBA" id="ARBA00022833"/>
    </source>
</evidence>
<evidence type="ECO:0000256" key="2">
    <source>
        <dbReference type="ARBA" id="ARBA00022771"/>
    </source>
</evidence>
<feature type="domain" description="GRF-type" evidence="6">
    <location>
        <begin position="4"/>
        <end position="48"/>
    </location>
</feature>
<keyword evidence="3" id="KW-0862">Zinc</keyword>
<evidence type="ECO:0000259" key="6">
    <source>
        <dbReference type="PROSITE" id="PS51999"/>
    </source>
</evidence>
<feature type="transmembrane region" description="Helical" evidence="5">
    <location>
        <begin position="81"/>
        <end position="97"/>
    </location>
</feature>
<keyword evidence="2 4" id="KW-0863">Zinc-finger</keyword>
<evidence type="ECO:0000256" key="1">
    <source>
        <dbReference type="ARBA" id="ARBA00022723"/>
    </source>
</evidence>